<name>G9ESC6_9GAMM</name>
<dbReference type="PANTHER" id="PTHR22946:SF0">
    <property type="entry name" value="DIENELACTONE HYDROLASE DOMAIN-CONTAINING PROTEIN"/>
    <property type="match status" value="1"/>
</dbReference>
<organism evidence="2 3">
    <name type="scientific">Legionella drancourtii LLAP12</name>
    <dbReference type="NCBI Taxonomy" id="658187"/>
    <lineage>
        <taxon>Bacteria</taxon>
        <taxon>Pseudomonadati</taxon>
        <taxon>Pseudomonadota</taxon>
        <taxon>Gammaproteobacteria</taxon>
        <taxon>Legionellales</taxon>
        <taxon>Legionellaceae</taxon>
        <taxon>Legionella</taxon>
    </lineage>
</organism>
<dbReference type="GO" id="GO:0016787">
    <property type="term" value="F:hydrolase activity"/>
    <property type="evidence" value="ECO:0007669"/>
    <property type="project" value="InterPro"/>
</dbReference>
<dbReference type="HOGENOM" id="CLU_054590_3_0_6"/>
<dbReference type="InParanoid" id="G9ESC6"/>
<dbReference type="Pfam" id="PF01738">
    <property type="entry name" value="DLH"/>
    <property type="match status" value="1"/>
</dbReference>
<evidence type="ECO:0000313" key="3">
    <source>
        <dbReference type="Proteomes" id="UP000002770"/>
    </source>
</evidence>
<dbReference type="SUPFAM" id="SSF53474">
    <property type="entry name" value="alpha/beta-Hydrolases"/>
    <property type="match status" value="1"/>
</dbReference>
<dbReference type="eggNOG" id="COG0412">
    <property type="taxonomic scope" value="Bacteria"/>
</dbReference>
<dbReference type="InterPro" id="IPR029058">
    <property type="entry name" value="AB_hydrolase_fold"/>
</dbReference>
<evidence type="ECO:0000259" key="1">
    <source>
        <dbReference type="Pfam" id="PF01738"/>
    </source>
</evidence>
<keyword evidence="3" id="KW-1185">Reference proteome</keyword>
<protein>
    <recommendedName>
        <fullName evidence="1">Dienelactone hydrolase domain-containing protein</fullName>
    </recommendedName>
</protein>
<reference evidence="2 3" key="1">
    <citation type="journal article" date="2011" name="BMC Genomics">
        <title>Insight into cross-talk between intra-amoebal pathogens.</title>
        <authorList>
            <person name="Gimenez G."/>
            <person name="Bertelli C."/>
            <person name="Moliner C."/>
            <person name="Robert C."/>
            <person name="Raoult D."/>
            <person name="Fournier P.E."/>
            <person name="Greub G."/>
        </authorList>
    </citation>
    <scope>NUCLEOTIDE SEQUENCE [LARGE SCALE GENOMIC DNA]</scope>
    <source>
        <strain evidence="2 3">LLAP12</strain>
    </source>
</reference>
<dbReference type="RefSeq" id="WP_006872082.1">
    <property type="nucleotide sequence ID" value="NZ_JH413843.1"/>
</dbReference>
<dbReference type="FunCoup" id="G9ESC6">
    <property type="interactions" value="311"/>
</dbReference>
<proteinExistence type="predicted"/>
<dbReference type="InterPro" id="IPR050261">
    <property type="entry name" value="FrsA_esterase"/>
</dbReference>
<accession>G9ESC6</accession>
<dbReference type="PANTHER" id="PTHR22946">
    <property type="entry name" value="DIENELACTONE HYDROLASE DOMAIN-CONTAINING PROTEIN-RELATED"/>
    <property type="match status" value="1"/>
</dbReference>
<dbReference type="OrthoDB" id="9787933at2"/>
<dbReference type="STRING" id="658187.LDG_8199"/>
<evidence type="ECO:0000313" key="2">
    <source>
        <dbReference type="EMBL" id="EHL29907.1"/>
    </source>
</evidence>
<dbReference type="InterPro" id="IPR002925">
    <property type="entry name" value="Dienelactn_hydro"/>
</dbReference>
<sequence>MIITDELNYTDEDTVCCGFLAYNQDLSSPRPAVMVAHDWGGRGEDVCNKAKQLASLGYVGFAIDMYGMAQTAVDKVDKRALMTPLVNDRHKLVNRIKAAFYALTKLPQVDKKNIAAIGYCFGGLCVLDLARAGTEVNAVVSFHGVLHAPPDATDKPIKTKILVLHGYDDPLVKPEQLNQFAVEMTARKVDWQIHVYGLTAHSFTNPLANDDEMGLHYNAQADYRSWQSTEAFLNEVFKQN</sequence>
<dbReference type="AlphaFoldDB" id="G9ESC6"/>
<dbReference type="Gene3D" id="3.40.50.1820">
    <property type="entry name" value="alpha/beta hydrolase"/>
    <property type="match status" value="1"/>
</dbReference>
<dbReference type="EMBL" id="JH413843">
    <property type="protein sequence ID" value="EHL29907.1"/>
    <property type="molecule type" value="Genomic_DNA"/>
</dbReference>
<gene>
    <name evidence="2" type="ORF">LDG_8199</name>
</gene>
<dbReference type="Proteomes" id="UP000002770">
    <property type="component" value="Unassembled WGS sequence"/>
</dbReference>
<feature type="domain" description="Dienelactone hydrolase" evidence="1">
    <location>
        <begin position="27"/>
        <end position="236"/>
    </location>
</feature>